<dbReference type="InterPro" id="IPR013517">
    <property type="entry name" value="FG-GAP"/>
</dbReference>
<dbReference type="OrthoDB" id="4330330at2"/>
<gene>
    <name evidence="5" type="ordered locus">Snas_0907</name>
</gene>
<keyword evidence="6" id="KW-1185">Reference proteome</keyword>
<feature type="signal peptide" evidence="4">
    <location>
        <begin position="1"/>
        <end position="31"/>
    </location>
</feature>
<evidence type="ECO:0000313" key="5">
    <source>
        <dbReference type="EMBL" id="ADD40618.1"/>
    </source>
</evidence>
<evidence type="ECO:0000256" key="3">
    <source>
        <dbReference type="ARBA" id="ARBA00023180"/>
    </source>
</evidence>
<name>D3Q909_STANL</name>
<evidence type="ECO:0000313" key="6">
    <source>
        <dbReference type="Proteomes" id="UP000000844"/>
    </source>
</evidence>
<feature type="chain" id="PRO_5003048769" evidence="4">
    <location>
        <begin position="32"/>
        <end position="502"/>
    </location>
</feature>
<keyword evidence="5" id="KW-0401">Integrin</keyword>
<dbReference type="Gene3D" id="2.130.10.130">
    <property type="entry name" value="Integrin alpha, N-terminal"/>
    <property type="match status" value="2"/>
</dbReference>
<dbReference type="SUPFAM" id="SSF69318">
    <property type="entry name" value="Integrin alpha N-terminal domain"/>
    <property type="match status" value="2"/>
</dbReference>
<accession>D3Q909</accession>
<keyword evidence="2" id="KW-0677">Repeat</keyword>
<sequence length="502" mass="52775">MPTKHRKRLYVSILLAAVPLAVAGVAIPALAGDFVADPVHDFDCDDQRDAVQPTSYKNVDGHDGAGSITVQYSTDDEIVELTQATPGIAGTPEHDDSFGDKYTSFDENGDGCDDLVVSAPWEDVTENGTESYGAGMIWIIPGSPEGLRPNQSRAINLATPGVPGAVAQYQHFGDALAAGDTADGQPFLVVGAPGAKVGSTKSGAGALYYLRDDYTYRITQDSPGIPGKAESNDYFGEYLSVTDRYIAVSASGETINGAPDAGMVHVLNHRLSNGALGSVDAFHQDTPGVSGTAEEKDELGEEGLSVVNYQAAPGKPVSALVGVGSPGERLGSSHNWHGMAHLIRTSGSGDRQQLTSVHQDSPGVEGIAEGADHFGSEVVVATEGGTGTPSTTHWAVAALETGFQTEPDDGFDRPQVHVFDVSATPGDTDKLIKPDDYGIPLSKEEDLETLTASAEYLYVETPGDVPGSDEQAYPDTVYGVPWENILNGQNLPVVQHRVTPWP</sequence>
<dbReference type="HOGENOM" id="CLU_044344_0_0_11"/>
<protein>
    <submittedName>
        <fullName evidence="5">Integrin alpha beta-propellor repeat protein</fullName>
    </submittedName>
</protein>
<dbReference type="KEGG" id="sna:Snas_0907"/>
<keyword evidence="3" id="KW-0325">Glycoprotein</keyword>
<reference evidence="5 6" key="1">
    <citation type="journal article" date="2009" name="Stand. Genomic Sci.">
        <title>Complete genome sequence of Stackebrandtia nassauensis type strain (LLR-40K-21).</title>
        <authorList>
            <person name="Munk C."/>
            <person name="Lapidus A."/>
            <person name="Copeland A."/>
            <person name="Jando M."/>
            <person name="Mayilraj S."/>
            <person name="Glavina Del Rio T."/>
            <person name="Nolan M."/>
            <person name="Chen F."/>
            <person name="Lucas S."/>
            <person name="Tice H."/>
            <person name="Cheng J.F."/>
            <person name="Han C."/>
            <person name="Detter J.C."/>
            <person name="Bruce D."/>
            <person name="Goodwin L."/>
            <person name="Chain P."/>
            <person name="Pitluck S."/>
            <person name="Goker M."/>
            <person name="Ovchinikova G."/>
            <person name="Pati A."/>
            <person name="Ivanova N."/>
            <person name="Mavromatis K."/>
            <person name="Chen A."/>
            <person name="Palaniappan K."/>
            <person name="Land M."/>
            <person name="Hauser L."/>
            <person name="Chang Y.J."/>
            <person name="Jeffries C.D."/>
            <person name="Bristow J."/>
            <person name="Eisen J.A."/>
            <person name="Markowitz V."/>
            <person name="Hugenholtz P."/>
            <person name="Kyrpides N.C."/>
            <person name="Klenk H.P."/>
        </authorList>
    </citation>
    <scope>NUCLEOTIDE SEQUENCE [LARGE SCALE GENOMIC DNA]</scope>
    <source>
        <strain evidence="6">DSM 44728 / CIP 108903 / NRRL B-16338 / NBRC 102104 / LLR-40K-21</strain>
    </source>
</reference>
<evidence type="ECO:0000256" key="2">
    <source>
        <dbReference type="ARBA" id="ARBA00022737"/>
    </source>
</evidence>
<dbReference type="Pfam" id="PF01839">
    <property type="entry name" value="FG-GAP"/>
    <property type="match status" value="1"/>
</dbReference>
<dbReference type="Proteomes" id="UP000000844">
    <property type="component" value="Chromosome"/>
</dbReference>
<organism evidence="5 6">
    <name type="scientific">Stackebrandtia nassauensis (strain DSM 44728 / CIP 108903 / NRRL B-16338 / NBRC 102104 / LLR-40K-21)</name>
    <dbReference type="NCBI Taxonomy" id="446470"/>
    <lineage>
        <taxon>Bacteria</taxon>
        <taxon>Bacillati</taxon>
        <taxon>Actinomycetota</taxon>
        <taxon>Actinomycetes</taxon>
        <taxon>Glycomycetales</taxon>
        <taxon>Glycomycetaceae</taxon>
        <taxon>Stackebrandtia</taxon>
    </lineage>
</organism>
<dbReference type="InterPro" id="IPR013519">
    <property type="entry name" value="Int_alpha_beta-p"/>
</dbReference>
<keyword evidence="1 4" id="KW-0732">Signal</keyword>
<dbReference type="InterPro" id="IPR028994">
    <property type="entry name" value="Integrin_alpha_N"/>
</dbReference>
<dbReference type="AlphaFoldDB" id="D3Q909"/>
<dbReference type="GO" id="GO:0007229">
    <property type="term" value="P:integrin-mediated signaling pathway"/>
    <property type="evidence" value="ECO:0007669"/>
    <property type="project" value="UniProtKB-KW"/>
</dbReference>
<evidence type="ECO:0000256" key="1">
    <source>
        <dbReference type="ARBA" id="ARBA00022729"/>
    </source>
</evidence>
<dbReference type="STRING" id="446470.Snas_0907"/>
<dbReference type="SMART" id="SM00191">
    <property type="entry name" value="Int_alpha"/>
    <property type="match status" value="2"/>
</dbReference>
<dbReference type="RefSeq" id="WP_013016189.1">
    <property type="nucleotide sequence ID" value="NC_013947.1"/>
</dbReference>
<evidence type="ECO:0000256" key="4">
    <source>
        <dbReference type="SAM" id="SignalP"/>
    </source>
</evidence>
<dbReference type="EMBL" id="CP001778">
    <property type="protein sequence ID" value="ADD40618.1"/>
    <property type="molecule type" value="Genomic_DNA"/>
</dbReference>
<proteinExistence type="predicted"/>
<dbReference type="eggNOG" id="COG5555">
    <property type="taxonomic scope" value="Bacteria"/>
</dbReference>